<evidence type="ECO:0000256" key="4">
    <source>
        <dbReference type="RuleBase" id="RU367133"/>
    </source>
</evidence>
<evidence type="ECO:0000256" key="1">
    <source>
        <dbReference type="ARBA" id="ARBA00006443"/>
    </source>
</evidence>
<dbReference type="PANTHER" id="PTHR13091">
    <property type="entry name" value="AMPLIFIED IN BREAST CANCER 2-RELATED"/>
    <property type="match status" value="1"/>
</dbReference>
<evidence type="ECO:0000256" key="3">
    <source>
        <dbReference type="ARBA" id="ARBA00029509"/>
    </source>
</evidence>
<accession>A0A1I7XZ39</accession>
<reference evidence="7" key="1">
    <citation type="submission" date="2016-11" db="UniProtKB">
        <authorList>
            <consortium name="WormBaseParasite"/>
        </authorList>
    </citation>
    <scope>IDENTIFICATION</scope>
</reference>
<evidence type="ECO:0000256" key="2">
    <source>
        <dbReference type="ARBA" id="ARBA00023161"/>
    </source>
</evidence>
<keyword evidence="6" id="KW-1185">Reference proteome</keyword>
<name>A0A1I7XZ39_9BILA</name>
<proteinExistence type="inferred from homology"/>
<dbReference type="AlphaFoldDB" id="A0A1I7XZ39"/>
<keyword evidence="2 4" id="KW-0866">Nonsense-mediated mRNA decay</keyword>
<feature type="region of interest" description="Disordered" evidence="5">
    <location>
        <begin position="507"/>
        <end position="532"/>
    </location>
</feature>
<comment type="similarity">
    <text evidence="1 4">Belongs to the SMG8 family.</text>
</comment>
<feature type="compositionally biased region" description="Basic and acidic residues" evidence="5">
    <location>
        <begin position="636"/>
        <end position="653"/>
    </location>
</feature>
<dbReference type="WBParaSite" id="L893_g10965.t2">
    <property type="protein sequence ID" value="L893_g10965.t2"/>
    <property type="gene ID" value="L893_g10965"/>
</dbReference>
<protein>
    <recommendedName>
        <fullName evidence="3 4">Nonsense-mediated mRNA decay factor SMG8</fullName>
    </recommendedName>
</protein>
<feature type="compositionally biased region" description="Acidic residues" evidence="5">
    <location>
        <begin position="625"/>
        <end position="635"/>
    </location>
</feature>
<comment type="function">
    <text evidence="4">Involved in nonsense-mediated decay (NMD) of mRNAs containing premature stop codons.</text>
</comment>
<organism evidence="6 7">
    <name type="scientific">Steinernema glaseri</name>
    <dbReference type="NCBI Taxonomy" id="37863"/>
    <lineage>
        <taxon>Eukaryota</taxon>
        <taxon>Metazoa</taxon>
        <taxon>Ecdysozoa</taxon>
        <taxon>Nematoda</taxon>
        <taxon>Chromadorea</taxon>
        <taxon>Rhabditida</taxon>
        <taxon>Tylenchina</taxon>
        <taxon>Panagrolaimomorpha</taxon>
        <taxon>Strongyloidoidea</taxon>
        <taxon>Steinernematidae</taxon>
        <taxon>Steinernema</taxon>
    </lineage>
</organism>
<dbReference type="Proteomes" id="UP000095287">
    <property type="component" value="Unplaced"/>
</dbReference>
<evidence type="ECO:0000256" key="5">
    <source>
        <dbReference type="SAM" id="MobiDB-lite"/>
    </source>
</evidence>
<dbReference type="GO" id="GO:0000184">
    <property type="term" value="P:nuclear-transcribed mRNA catabolic process, nonsense-mediated decay"/>
    <property type="evidence" value="ECO:0007669"/>
    <property type="project" value="UniProtKB-UniRule"/>
</dbReference>
<dbReference type="InterPro" id="IPR019354">
    <property type="entry name" value="SMG8-like"/>
</dbReference>
<sequence>MAEDLAEWFEDTFDRLNVHSDVEVSVISVIGKESAEHSKCEVLNVFFDDQIFGEMWCSTNKRTYIEAYFSPEYSAIFLVLHGMNDLTTVANCFSEEGDSKNPPNFYEQMARLEEEYNQYAHFLFLISHIVLFVDPGCRFDVSFAKTLSTLNQLRKNRREELCSALADVEGVPESVVQEGRFAVPRLLFLFDRNPLRTELGAIKKKELLEKMQNSIERQIIAILRTYKIIVPQLRSSVACVSDDRFVHVNGHYGWTVDTAKDVIYENSAVNRSEGPTDDERKLQRAIDDFEHFLLFHLEHGPEELDDELVFANPTVAEFLLTARELYRLLITEHQVAAADSTIPTELRLTKALDAAYEDEAFFVYVQHGSVSGQSSYSRALHEQKLTRAKAYLQSNYTGSNLTNVVETLTKRCVKEWECENRPCAVLSINGNPCSLPVHNVPGGPDADGPQRQHSNAVHYMSCCTCGKSQALRPDPFTIREANYEFYEHPNFKCCRFLERHNFELFDPQSASAPSSDNGELSDEEDDRHSIDRVDFRVGAKIHQDSYEEEDDYLDSDDENLYHLRRSLSQTESESEEISKESDEGDLLGDNKFSAEDEEERASSYISNENDQEEDSQRCSSANPETTDDNEHDVEDDAHGIKDNEHEVDNQKISEDEEEVFPKKSGTSERAATSERKGSTPSTSEGKMSPTTLKLKKGSYLDDEQPITFRNPTPVTPWSSNAAKHYAIEKKFRGRFLETMPHSSQRTHRLPLFPSWNCICLGSSSLYSHNIGMRDQPSMRAGSEFLLPLDVILPVNGAKWDTALAELNITNPATFKHKRRIIRLENGLEQEVEKVKVGVLCKKVKLFIGFDYECSRGHRFMLEAPGTVMKHSRRSGQLKGSATELLASDLPIWMPCPCKKTPNTVAQLMRIHVITPKAPVAIHLEPKVQAIGDEDYFTLGEGPIQLSLAKYYILRFPFCYVGPNGPIRPPTYPVANATLLKNCLTIVPSY</sequence>
<dbReference type="PANTHER" id="PTHR13091:SF0">
    <property type="entry name" value="NONSENSE-MEDIATED MRNA DECAY FACTOR SMG8"/>
    <property type="match status" value="1"/>
</dbReference>
<evidence type="ECO:0000313" key="7">
    <source>
        <dbReference type="WBParaSite" id="L893_g10965.t2"/>
    </source>
</evidence>
<feature type="region of interest" description="Disordered" evidence="5">
    <location>
        <begin position="566"/>
        <end position="695"/>
    </location>
</feature>
<evidence type="ECO:0000313" key="6">
    <source>
        <dbReference type="Proteomes" id="UP000095287"/>
    </source>
</evidence>
<feature type="compositionally biased region" description="Polar residues" evidence="5">
    <location>
        <begin position="678"/>
        <end position="691"/>
    </location>
</feature>
<feature type="compositionally biased region" description="Polar residues" evidence="5">
    <location>
        <begin position="508"/>
        <end position="518"/>
    </location>
</feature>
<dbReference type="Pfam" id="PF10220">
    <property type="entry name" value="Smg8_Smg9"/>
    <property type="match status" value="1"/>
</dbReference>